<comment type="similarity">
    <text evidence="2">Belongs to the dGTPase family. Type 2 subfamily.</text>
</comment>
<comment type="caution">
    <text evidence="5">The sequence shown here is derived from an EMBL/GenBank/DDBJ whole genome shotgun (WGS) entry which is preliminary data.</text>
</comment>
<reference evidence="5 6" key="1">
    <citation type="submission" date="2021-03" db="EMBL/GenBank/DDBJ databases">
        <authorList>
            <person name="So Y."/>
        </authorList>
    </citation>
    <scope>NUCLEOTIDE SEQUENCE [LARGE SCALE GENOMIC DNA]</scope>
    <source>
        <strain evidence="5 6">SSH11</strain>
    </source>
</reference>
<evidence type="ECO:0000313" key="6">
    <source>
        <dbReference type="Proteomes" id="UP000681594"/>
    </source>
</evidence>
<evidence type="ECO:0000256" key="3">
    <source>
        <dbReference type="SAM" id="MobiDB-lite"/>
    </source>
</evidence>
<dbReference type="InterPro" id="IPR023023">
    <property type="entry name" value="dNTPase_2"/>
</dbReference>
<dbReference type="Gene3D" id="1.10.3210.10">
    <property type="entry name" value="Hypothetical protein af1432"/>
    <property type="match status" value="1"/>
</dbReference>
<protein>
    <recommendedName>
        <fullName evidence="2">Deoxyguanosinetriphosphate triphosphohydrolase-like protein</fullName>
    </recommendedName>
</protein>
<dbReference type="HAMAP" id="MF_01212">
    <property type="entry name" value="dGTPase_type2"/>
    <property type="match status" value="1"/>
</dbReference>
<dbReference type="InterPro" id="IPR006261">
    <property type="entry name" value="dGTPase"/>
</dbReference>
<feature type="domain" description="HD" evidence="4">
    <location>
        <begin position="81"/>
        <end position="216"/>
    </location>
</feature>
<evidence type="ECO:0000256" key="1">
    <source>
        <dbReference type="ARBA" id="ARBA00022801"/>
    </source>
</evidence>
<dbReference type="InterPro" id="IPR026875">
    <property type="entry name" value="PHydrolase_assoc_dom"/>
</dbReference>
<dbReference type="RefSeq" id="WP_209378205.1">
    <property type="nucleotide sequence ID" value="NZ_JAGIZB010000003.1"/>
</dbReference>
<dbReference type="NCBIfam" id="TIGR01353">
    <property type="entry name" value="dGTP_triPase"/>
    <property type="match status" value="1"/>
</dbReference>
<evidence type="ECO:0000259" key="4">
    <source>
        <dbReference type="PROSITE" id="PS51831"/>
    </source>
</evidence>
<dbReference type="Proteomes" id="UP000681594">
    <property type="component" value="Unassembled WGS sequence"/>
</dbReference>
<dbReference type="CDD" id="cd00077">
    <property type="entry name" value="HDc"/>
    <property type="match status" value="1"/>
</dbReference>
<dbReference type="Pfam" id="PF13286">
    <property type="entry name" value="HD_assoc"/>
    <property type="match status" value="1"/>
</dbReference>
<dbReference type="InterPro" id="IPR006674">
    <property type="entry name" value="HD_domain"/>
</dbReference>
<proteinExistence type="inferred from homology"/>
<dbReference type="SMART" id="SM00471">
    <property type="entry name" value="HDc"/>
    <property type="match status" value="1"/>
</dbReference>
<dbReference type="InterPro" id="IPR050135">
    <property type="entry name" value="dGTPase-like"/>
</dbReference>
<dbReference type="EMBL" id="JAGIZB010000003">
    <property type="protein sequence ID" value="MBP0443975.1"/>
    <property type="molecule type" value="Genomic_DNA"/>
</dbReference>
<name>A0ABS4AAD9_9PROT</name>
<evidence type="ECO:0000256" key="2">
    <source>
        <dbReference type="HAMAP-Rule" id="MF_01212"/>
    </source>
</evidence>
<feature type="region of interest" description="Disordered" evidence="3">
    <location>
        <begin position="1"/>
        <end position="51"/>
    </location>
</feature>
<organism evidence="5 6">
    <name type="scientific">Pararoseomonas baculiformis</name>
    <dbReference type="NCBI Taxonomy" id="2820812"/>
    <lineage>
        <taxon>Bacteria</taxon>
        <taxon>Pseudomonadati</taxon>
        <taxon>Pseudomonadota</taxon>
        <taxon>Alphaproteobacteria</taxon>
        <taxon>Acetobacterales</taxon>
        <taxon>Acetobacteraceae</taxon>
        <taxon>Pararoseomonas</taxon>
    </lineage>
</organism>
<gene>
    <name evidence="5" type="ORF">J8J14_04215</name>
</gene>
<dbReference type="PANTHER" id="PTHR11373:SF43">
    <property type="entry name" value="DEOXYGUANOSINETRIPHOSPHATE TRIPHOSPHOHYDROLASE-LIKE PROTEIN"/>
    <property type="match status" value="1"/>
</dbReference>
<dbReference type="PANTHER" id="PTHR11373">
    <property type="entry name" value="DEOXYNUCLEOSIDE TRIPHOSPHATE TRIPHOSPHOHYDROLASE"/>
    <property type="match status" value="1"/>
</dbReference>
<keyword evidence="6" id="KW-1185">Reference proteome</keyword>
<accession>A0ABS4AAD9</accession>
<dbReference type="PROSITE" id="PS51831">
    <property type="entry name" value="HD"/>
    <property type="match status" value="1"/>
</dbReference>
<dbReference type="NCBIfam" id="NF002326">
    <property type="entry name" value="PRK01286.1-1"/>
    <property type="match status" value="1"/>
</dbReference>
<dbReference type="Pfam" id="PF01966">
    <property type="entry name" value="HD"/>
    <property type="match status" value="1"/>
</dbReference>
<keyword evidence="1 2" id="KW-0378">Hydrolase</keyword>
<dbReference type="InterPro" id="IPR003607">
    <property type="entry name" value="HD/PDEase_dom"/>
</dbReference>
<evidence type="ECO:0000313" key="5">
    <source>
        <dbReference type="EMBL" id="MBP0443975.1"/>
    </source>
</evidence>
<feature type="compositionally biased region" description="Low complexity" evidence="3">
    <location>
        <begin position="1"/>
        <end position="16"/>
    </location>
</feature>
<dbReference type="SUPFAM" id="SSF109604">
    <property type="entry name" value="HD-domain/PDEase-like"/>
    <property type="match status" value="1"/>
</dbReference>
<dbReference type="NCBIfam" id="NF002328">
    <property type="entry name" value="PRK01286.1-3"/>
    <property type="match status" value="1"/>
</dbReference>
<sequence length="401" mass="44747">MDAPDPQAAPAASPARSPHDLAPWAVQPGATRGRLYPEDSGGGRSPYQRDRDRIIHSTAFRRLQYKTQVFIFHEGDAFRTRLTHSIEVAQIARSLARQLHLDEDLAEALALAHDLGHPPFGHAGEEALNGVMRAWGGYDHNAQSLKAVTLLEHRYAGFDGLNLTWETLEGLAKHNGPLRRPPPYIAEYSARHDLELHCHASAEAQAAAIADDIAYNNHDLDDGLRAGLFTLDEVCSLPLIAMARDQAMASIPADAPPDRVASEIIRRVINAMIMDVVEESRRRIAALRPRSVEDIRKASQPVIFFSDRMRALNQETRDFLFGRMYRHWRVNRTSLKSKRVLQVMFSLLHGQPDMLPPIWAKRAGEAGSPSAARAVCDWLAGMTDKFALEEHRRLTDPNIPG</sequence>